<feature type="signal peptide" evidence="1">
    <location>
        <begin position="1"/>
        <end position="22"/>
    </location>
</feature>
<dbReference type="InterPro" id="IPR007372">
    <property type="entry name" value="Lipid/polyisoprenoid-bd_YceI"/>
</dbReference>
<dbReference type="PROSITE" id="PS51257">
    <property type="entry name" value="PROKAR_LIPOPROTEIN"/>
    <property type="match status" value="1"/>
</dbReference>
<name>A0ABT6G075_9FLAO</name>
<dbReference type="RefSeq" id="WP_278004906.1">
    <property type="nucleotide sequence ID" value="NZ_JARSBN010000003.1"/>
</dbReference>
<gene>
    <name evidence="3" type="ORF">P7122_06165</name>
</gene>
<evidence type="ECO:0000259" key="2">
    <source>
        <dbReference type="SMART" id="SM00867"/>
    </source>
</evidence>
<dbReference type="InterPro" id="IPR036761">
    <property type="entry name" value="TTHA0802/YceI-like_sf"/>
</dbReference>
<accession>A0ABT6G075</accession>
<feature type="domain" description="Lipid/polyisoprenoid-binding YceI-like" evidence="2">
    <location>
        <begin position="48"/>
        <end position="215"/>
    </location>
</feature>
<dbReference type="EMBL" id="JARSBN010000003">
    <property type="protein sequence ID" value="MDG4715447.1"/>
    <property type="molecule type" value="Genomic_DNA"/>
</dbReference>
<sequence length="216" mass="24640">MKRTIILLIFMAVCLFTGCKNEANINSESLLVSKEEVPEKSTANLEGKIAINLEKSVVKWKGSMLFSFGNHFGTVDFKAGSLEFENNEIKDGSFVVDMTTIVNTDGDYSEDLVNHLKNEDFFDVEKFPESKLEFIGFEKVNDNRLKIDANLTVKDVTKPVTLYNVDYFPEERRLSTKFKIDRTEFGINYNSKGFAKVKDYAISDAVELEVEVYFDN</sequence>
<comment type="caution">
    <text evidence="3">The sequence shown here is derived from an EMBL/GenBank/DDBJ whole genome shotgun (WGS) entry which is preliminary data.</text>
</comment>
<dbReference type="Proteomes" id="UP001529085">
    <property type="component" value="Unassembled WGS sequence"/>
</dbReference>
<evidence type="ECO:0000313" key="4">
    <source>
        <dbReference type="Proteomes" id="UP001529085"/>
    </source>
</evidence>
<reference evidence="3 4" key="1">
    <citation type="submission" date="2023-03" db="EMBL/GenBank/DDBJ databases">
        <title>Strain YYF002 represents a novel species in the genus Winogradskyella isolated from seawater.</title>
        <authorList>
            <person name="Fu Z.-Y."/>
        </authorList>
    </citation>
    <scope>NUCLEOTIDE SEQUENCE [LARGE SCALE GENOMIC DNA]</scope>
    <source>
        <strain evidence="3 4">YYF002</strain>
    </source>
</reference>
<evidence type="ECO:0000313" key="3">
    <source>
        <dbReference type="EMBL" id="MDG4715447.1"/>
    </source>
</evidence>
<dbReference type="PANTHER" id="PTHR34406">
    <property type="entry name" value="PROTEIN YCEI"/>
    <property type="match status" value="1"/>
</dbReference>
<dbReference type="Pfam" id="PF04264">
    <property type="entry name" value="YceI"/>
    <property type="match status" value="1"/>
</dbReference>
<organism evidence="3 4">
    <name type="scientific">Winogradskyella marincola</name>
    <dbReference type="NCBI Taxonomy" id="3037795"/>
    <lineage>
        <taxon>Bacteria</taxon>
        <taxon>Pseudomonadati</taxon>
        <taxon>Bacteroidota</taxon>
        <taxon>Flavobacteriia</taxon>
        <taxon>Flavobacteriales</taxon>
        <taxon>Flavobacteriaceae</taxon>
        <taxon>Winogradskyella</taxon>
    </lineage>
</organism>
<evidence type="ECO:0000256" key="1">
    <source>
        <dbReference type="SAM" id="SignalP"/>
    </source>
</evidence>
<dbReference type="SMART" id="SM00867">
    <property type="entry name" value="YceI"/>
    <property type="match status" value="1"/>
</dbReference>
<dbReference type="SUPFAM" id="SSF101874">
    <property type="entry name" value="YceI-like"/>
    <property type="match status" value="1"/>
</dbReference>
<protein>
    <submittedName>
        <fullName evidence="3">YceI family protein</fullName>
    </submittedName>
</protein>
<dbReference type="PANTHER" id="PTHR34406:SF1">
    <property type="entry name" value="PROTEIN YCEI"/>
    <property type="match status" value="1"/>
</dbReference>
<proteinExistence type="predicted"/>
<keyword evidence="1" id="KW-0732">Signal</keyword>
<feature type="chain" id="PRO_5045801047" evidence="1">
    <location>
        <begin position="23"/>
        <end position="216"/>
    </location>
</feature>
<keyword evidence="4" id="KW-1185">Reference proteome</keyword>
<dbReference type="Gene3D" id="2.40.128.110">
    <property type="entry name" value="Lipid/polyisoprenoid-binding, YceI-like"/>
    <property type="match status" value="1"/>
</dbReference>